<evidence type="ECO:0000256" key="6">
    <source>
        <dbReference type="ARBA" id="ARBA00023136"/>
    </source>
</evidence>
<dbReference type="SUPFAM" id="SSF52540">
    <property type="entry name" value="P-loop containing nucleoside triphosphate hydrolases"/>
    <property type="match status" value="1"/>
</dbReference>
<evidence type="ECO:0000313" key="9">
    <source>
        <dbReference type="Proteomes" id="UP000186400"/>
    </source>
</evidence>
<dbReference type="InterPro" id="IPR027417">
    <property type="entry name" value="P-loop_NTPase"/>
</dbReference>
<dbReference type="Proteomes" id="UP000186400">
    <property type="component" value="Unassembled WGS sequence"/>
</dbReference>
<dbReference type="Gene3D" id="3.40.50.300">
    <property type="entry name" value="P-loop containing nucleotide triphosphate hydrolases"/>
    <property type="match status" value="1"/>
</dbReference>
<dbReference type="GO" id="GO:0008643">
    <property type="term" value="P:carbohydrate transport"/>
    <property type="evidence" value="ECO:0007669"/>
    <property type="project" value="InterPro"/>
</dbReference>
<dbReference type="PROSITE" id="PS50893">
    <property type="entry name" value="ABC_TRANSPORTER_2"/>
    <property type="match status" value="1"/>
</dbReference>
<keyword evidence="5" id="KW-1278">Translocase</keyword>
<evidence type="ECO:0000256" key="2">
    <source>
        <dbReference type="ARBA" id="ARBA00022475"/>
    </source>
</evidence>
<dbReference type="GO" id="GO:0016887">
    <property type="term" value="F:ATP hydrolysis activity"/>
    <property type="evidence" value="ECO:0007669"/>
    <property type="project" value="InterPro"/>
</dbReference>
<dbReference type="AlphaFoldDB" id="A0A1N6RBP3"/>
<gene>
    <name evidence="8" type="ORF">SAMN05920897_10642</name>
</gene>
<reference evidence="8 9" key="1">
    <citation type="submission" date="2017-01" db="EMBL/GenBank/DDBJ databases">
        <authorList>
            <person name="Mah S.A."/>
            <person name="Swanson W.J."/>
            <person name="Moy G.W."/>
            <person name="Vacquier V.D."/>
        </authorList>
    </citation>
    <scope>NUCLEOTIDE SEQUENCE [LARGE SCALE GENOMIC DNA]</scope>
    <source>
        <strain evidence="8 9">ASpG1</strain>
    </source>
</reference>
<keyword evidence="6" id="KW-0472">Membrane</keyword>
<keyword evidence="9" id="KW-1185">Reference proteome</keyword>
<dbReference type="Gene3D" id="2.40.50.100">
    <property type="match status" value="1"/>
</dbReference>
<dbReference type="InterPro" id="IPR012340">
    <property type="entry name" value="NA-bd_OB-fold"/>
</dbReference>
<dbReference type="EMBL" id="FTMS01000006">
    <property type="protein sequence ID" value="SIQ26278.1"/>
    <property type="molecule type" value="Genomic_DNA"/>
</dbReference>
<feature type="domain" description="ABC transporter" evidence="7">
    <location>
        <begin position="4"/>
        <end position="235"/>
    </location>
</feature>
<dbReference type="OrthoDB" id="9802264at2"/>
<dbReference type="GO" id="GO:0005524">
    <property type="term" value="F:ATP binding"/>
    <property type="evidence" value="ECO:0007669"/>
    <property type="project" value="UniProtKB-KW"/>
</dbReference>
<dbReference type="InterPro" id="IPR040582">
    <property type="entry name" value="OB_MalK-like"/>
</dbReference>
<dbReference type="InterPro" id="IPR015855">
    <property type="entry name" value="ABC_transpr_MalK-like"/>
</dbReference>
<dbReference type="PANTHER" id="PTHR43875:SF15">
    <property type="entry name" value="TREHALOSE IMPORT ATP-BINDING PROTEIN SUGC"/>
    <property type="match status" value="1"/>
</dbReference>
<dbReference type="InterPro" id="IPR047641">
    <property type="entry name" value="ABC_transpr_MalK/UgpC-like"/>
</dbReference>
<keyword evidence="2" id="KW-1003">Cell membrane</keyword>
<dbReference type="Pfam" id="PF03459">
    <property type="entry name" value="TOBE"/>
    <property type="match status" value="1"/>
</dbReference>
<dbReference type="FunFam" id="3.40.50.300:FF:000042">
    <property type="entry name" value="Maltose/maltodextrin ABC transporter, ATP-binding protein"/>
    <property type="match status" value="1"/>
</dbReference>
<sequence>MATVDLKNINKVYDNGFHAVKDANIHIKDREFVVLVGPSGCGKTTTLRMVAGLEDISSGDLTIDEKRVNDTPPKDRDIAMVFQNYALYPHMTVHDNMAFGLKIRKFDKADIQARVNEAARILDIEALLDRKPKQLSGGQRQRVAVGRAIVRHPKVFLFDEPLSNLDAKLRVQMRAEISSLHTRLNATMIYVTHDQVEAMTMGDKIVVMKDGVIMQIGDPLTLYNYPTNRFVAGFIGSPAMNFLTMKVTEENGKLYGDEGNFKIELTGKVAQVSKDKVGKEIIFGIRPEDMVYAADDAPENTTISASVEVVEPLGAEIHIYVNTGSNQLVVRVPPSHMVQVGDSIKLTPNMEKVVVFDIETEEALNIDIDPFQQ</sequence>
<evidence type="ECO:0000259" key="7">
    <source>
        <dbReference type="PROSITE" id="PS50893"/>
    </source>
</evidence>
<proteinExistence type="predicted"/>
<keyword evidence="3" id="KW-0547">Nucleotide-binding</keyword>
<dbReference type="RefSeq" id="WP_076488331.1">
    <property type="nucleotide sequence ID" value="NZ_FTMS01000006.1"/>
</dbReference>
<protein>
    <submittedName>
        <fullName evidence="8">Multiple sugar transport system ATP-binding protein</fullName>
    </submittedName>
</protein>
<accession>A0A1N6RBP3</accession>
<organism evidence="8 9">
    <name type="scientific">Alkalispirochaeta americana</name>
    <dbReference type="NCBI Taxonomy" id="159291"/>
    <lineage>
        <taxon>Bacteria</taxon>
        <taxon>Pseudomonadati</taxon>
        <taxon>Spirochaetota</taxon>
        <taxon>Spirochaetia</taxon>
        <taxon>Spirochaetales</taxon>
        <taxon>Spirochaetaceae</taxon>
        <taxon>Alkalispirochaeta</taxon>
    </lineage>
</organism>
<dbReference type="SUPFAM" id="SSF50331">
    <property type="entry name" value="MOP-like"/>
    <property type="match status" value="1"/>
</dbReference>
<evidence type="ECO:0000256" key="1">
    <source>
        <dbReference type="ARBA" id="ARBA00022448"/>
    </source>
</evidence>
<dbReference type="InterPro" id="IPR005116">
    <property type="entry name" value="Transp-assoc_OB_typ1"/>
</dbReference>
<keyword evidence="4 8" id="KW-0067">ATP-binding</keyword>
<dbReference type="Pfam" id="PF00005">
    <property type="entry name" value="ABC_tran"/>
    <property type="match status" value="1"/>
</dbReference>
<dbReference type="InterPro" id="IPR017871">
    <property type="entry name" value="ABC_transporter-like_CS"/>
</dbReference>
<dbReference type="CDD" id="cd03301">
    <property type="entry name" value="ABC_MalK_N"/>
    <property type="match status" value="1"/>
</dbReference>
<dbReference type="GO" id="GO:0055052">
    <property type="term" value="C:ATP-binding cassette (ABC) transporter complex, substrate-binding subunit-containing"/>
    <property type="evidence" value="ECO:0007669"/>
    <property type="project" value="TreeGrafter"/>
</dbReference>
<evidence type="ECO:0000313" key="8">
    <source>
        <dbReference type="EMBL" id="SIQ26278.1"/>
    </source>
</evidence>
<dbReference type="NCBIfam" id="NF008653">
    <property type="entry name" value="PRK11650.1"/>
    <property type="match status" value="1"/>
</dbReference>
<dbReference type="GO" id="GO:0140359">
    <property type="term" value="F:ABC-type transporter activity"/>
    <property type="evidence" value="ECO:0007669"/>
    <property type="project" value="InterPro"/>
</dbReference>
<evidence type="ECO:0000256" key="3">
    <source>
        <dbReference type="ARBA" id="ARBA00022741"/>
    </source>
</evidence>
<dbReference type="STRING" id="159291.SAMN05920897_10642"/>
<dbReference type="SMART" id="SM00382">
    <property type="entry name" value="AAA"/>
    <property type="match status" value="1"/>
</dbReference>
<evidence type="ECO:0000256" key="4">
    <source>
        <dbReference type="ARBA" id="ARBA00022840"/>
    </source>
</evidence>
<dbReference type="InterPro" id="IPR003593">
    <property type="entry name" value="AAA+_ATPase"/>
</dbReference>
<dbReference type="Gene3D" id="2.40.50.140">
    <property type="entry name" value="Nucleic acid-binding proteins"/>
    <property type="match status" value="1"/>
</dbReference>
<evidence type="ECO:0000256" key="5">
    <source>
        <dbReference type="ARBA" id="ARBA00022967"/>
    </source>
</evidence>
<dbReference type="InterPro" id="IPR008995">
    <property type="entry name" value="Mo/tungstate-bd_C_term_dom"/>
</dbReference>
<dbReference type="InterPro" id="IPR003439">
    <property type="entry name" value="ABC_transporter-like_ATP-bd"/>
</dbReference>
<name>A0A1N6RBP3_9SPIO</name>
<dbReference type="PROSITE" id="PS00211">
    <property type="entry name" value="ABC_TRANSPORTER_1"/>
    <property type="match status" value="1"/>
</dbReference>
<dbReference type="Pfam" id="PF17912">
    <property type="entry name" value="OB_MalK"/>
    <property type="match status" value="1"/>
</dbReference>
<dbReference type="PANTHER" id="PTHR43875">
    <property type="entry name" value="MALTODEXTRIN IMPORT ATP-BINDING PROTEIN MSMX"/>
    <property type="match status" value="1"/>
</dbReference>
<keyword evidence="8" id="KW-0762">Sugar transport</keyword>
<keyword evidence="1" id="KW-0813">Transport</keyword>